<dbReference type="InterPro" id="IPR008995">
    <property type="entry name" value="Mo/tungstate-bd_C_term_dom"/>
</dbReference>
<dbReference type="GO" id="GO:0015594">
    <property type="term" value="F:ABC-type putrescine transporter activity"/>
    <property type="evidence" value="ECO:0007669"/>
    <property type="project" value="InterPro"/>
</dbReference>
<keyword evidence="3 7" id="KW-0547">Nucleotide-binding</keyword>
<dbReference type="FunFam" id="3.40.50.300:FF:000133">
    <property type="entry name" value="Spermidine/putrescine import ATP-binding protein PotA"/>
    <property type="match status" value="1"/>
</dbReference>
<accession>A0A7X0RDY1</accession>
<evidence type="ECO:0000259" key="8">
    <source>
        <dbReference type="PROSITE" id="PS50893"/>
    </source>
</evidence>
<dbReference type="PROSITE" id="PS50893">
    <property type="entry name" value="ABC_TRANSPORTER_2"/>
    <property type="match status" value="1"/>
</dbReference>
<evidence type="ECO:0000256" key="2">
    <source>
        <dbReference type="ARBA" id="ARBA00022475"/>
    </source>
</evidence>
<dbReference type="Pfam" id="PF00005">
    <property type="entry name" value="ABC_tran"/>
    <property type="match status" value="1"/>
</dbReference>
<dbReference type="GO" id="GO:0005524">
    <property type="term" value="F:ATP binding"/>
    <property type="evidence" value="ECO:0007669"/>
    <property type="project" value="UniProtKB-KW"/>
</dbReference>
<comment type="caution">
    <text evidence="9">The sequence shown here is derived from an EMBL/GenBank/DDBJ whole genome shotgun (WGS) entry which is preliminary data.</text>
</comment>
<feature type="domain" description="ABC transporter" evidence="8">
    <location>
        <begin position="24"/>
        <end position="252"/>
    </location>
</feature>
<dbReference type="EC" id="7.6.2.11" evidence="7"/>
<dbReference type="InterPro" id="IPR003439">
    <property type="entry name" value="ABC_transporter-like_ATP-bd"/>
</dbReference>
<comment type="similarity">
    <text evidence="7">Belongs to the ABC transporter superfamily. Spermidine/putrescine importer (TC 3.A.1.11.1) family.</text>
</comment>
<keyword evidence="6 7" id="KW-0472">Membrane</keyword>
<keyword evidence="2 7" id="KW-1003">Cell membrane</keyword>
<comment type="catalytic activity">
    <reaction evidence="7">
        <text>ATP + H2O + polyamine-[polyamine-binding protein]Side 1 = ADP + phosphate + polyamineSide 2 + [polyamine-binding protein]Side 1.</text>
        <dbReference type="EC" id="7.6.2.11"/>
    </reaction>
</comment>
<gene>
    <name evidence="7" type="primary">potA</name>
    <name evidence="9" type="ORF">H5V45_04215</name>
</gene>
<protein>
    <recommendedName>
        <fullName evidence="7">Spermidine/putrescine import ATP-binding protein PotA</fullName>
        <ecNumber evidence="7">7.6.2.11</ecNumber>
    </recommendedName>
</protein>
<dbReference type="NCBIfam" id="TIGR01187">
    <property type="entry name" value="potA"/>
    <property type="match status" value="1"/>
</dbReference>
<dbReference type="SMART" id="SM00382">
    <property type="entry name" value="AAA"/>
    <property type="match status" value="1"/>
</dbReference>
<evidence type="ECO:0000313" key="10">
    <source>
        <dbReference type="Proteomes" id="UP000523955"/>
    </source>
</evidence>
<dbReference type="RefSeq" id="WP_185251790.1">
    <property type="nucleotide sequence ID" value="NZ_JACKXE010000001.1"/>
</dbReference>
<organism evidence="9 10">
    <name type="scientific">Nocardioides luti</name>
    <dbReference type="NCBI Taxonomy" id="2761101"/>
    <lineage>
        <taxon>Bacteria</taxon>
        <taxon>Bacillati</taxon>
        <taxon>Actinomycetota</taxon>
        <taxon>Actinomycetes</taxon>
        <taxon>Propionibacteriales</taxon>
        <taxon>Nocardioidaceae</taxon>
        <taxon>Nocardioides</taxon>
    </lineage>
</organism>
<keyword evidence="4 7" id="KW-0067">ATP-binding</keyword>
<evidence type="ECO:0000256" key="3">
    <source>
        <dbReference type="ARBA" id="ARBA00022741"/>
    </source>
</evidence>
<dbReference type="EMBL" id="JACKXE010000001">
    <property type="protein sequence ID" value="MBB6626523.1"/>
    <property type="molecule type" value="Genomic_DNA"/>
</dbReference>
<evidence type="ECO:0000313" key="9">
    <source>
        <dbReference type="EMBL" id="MBB6626523.1"/>
    </source>
</evidence>
<dbReference type="GO" id="GO:0043190">
    <property type="term" value="C:ATP-binding cassette (ABC) transporter complex"/>
    <property type="evidence" value="ECO:0007669"/>
    <property type="project" value="InterPro"/>
</dbReference>
<dbReference type="InterPro" id="IPR017879">
    <property type="entry name" value="PotA_ATP-bd"/>
</dbReference>
<proteinExistence type="inferred from homology"/>
<dbReference type="Gene3D" id="2.40.50.100">
    <property type="match status" value="1"/>
</dbReference>
<keyword evidence="10" id="KW-1185">Reference proteome</keyword>
<dbReference type="GO" id="GO:0016887">
    <property type="term" value="F:ATP hydrolysis activity"/>
    <property type="evidence" value="ECO:0007669"/>
    <property type="project" value="InterPro"/>
</dbReference>
<keyword evidence="5 7" id="KW-1278">Translocase</keyword>
<keyword evidence="1 7" id="KW-0813">Transport</keyword>
<name>A0A7X0RDY1_9ACTN</name>
<evidence type="ECO:0000256" key="1">
    <source>
        <dbReference type="ARBA" id="ARBA00022448"/>
    </source>
</evidence>
<dbReference type="PANTHER" id="PTHR42781:SF4">
    <property type="entry name" value="SPERMIDINE_PUTRESCINE IMPORT ATP-BINDING PROTEIN POTA"/>
    <property type="match status" value="1"/>
</dbReference>
<comment type="function">
    <text evidence="7">Part of the ABC transporter complex PotABCD involved in spermidine/putrescine import. Responsible for energy coupling to the transport system.</text>
</comment>
<dbReference type="Pfam" id="PF08402">
    <property type="entry name" value="TOBE_2"/>
    <property type="match status" value="1"/>
</dbReference>
<dbReference type="InterPro" id="IPR017871">
    <property type="entry name" value="ABC_transporter-like_CS"/>
</dbReference>
<dbReference type="InterPro" id="IPR003593">
    <property type="entry name" value="AAA+_ATPase"/>
</dbReference>
<reference evidence="9 10" key="1">
    <citation type="submission" date="2020-08" db="EMBL/GenBank/DDBJ databases">
        <authorList>
            <person name="Seo M.-J."/>
        </authorList>
    </citation>
    <scope>NUCLEOTIDE SEQUENCE [LARGE SCALE GENOMIC DNA]</scope>
    <source>
        <strain evidence="9 10">KIGAM211</strain>
    </source>
</reference>
<dbReference type="Proteomes" id="UP000523955">
    <property type="component" value="Unassembled WGS sequence"/>
</dbReference>
<dbReference type="PROSITE" id="PS00211">
    <property type="entry name" value="ABC_TRANSPORTER_1"/>
    <property type="match status" value="1"/>
</dbReference>
<sequence>MSQVAENEQSAVAADAGAGSFDGLRLRDVTKSFASFTAVDDLDLDVPKGSFFALLGPSGCGKTTTLRMVAGLETPTSGTITLAGQDITHARPYRRPVNTVFQNYALFPHLDIYENVAFGLRRRKKADVEKQVDEMLELVELGSQARKKPAQLSGGQQQRVALARALINKPEVLLLDEPLGALDLKLRRSMQIELKRIQTDVGLTFIHVTHDQEEAMTMADTVAVMNKGVIEQMGAPAELYENPASTFVANFLGQSNLIDGTVRGRAADVVTVDMHGIGVSVPAGRSHTDGDRGWVGIRPEKVLIGEEGEALDAPGNTIPGGVVTDVSFFGVSTQYLVRMPWGQELQVFEQNTGRRRIFRQGDKVELSWRPEYSFLLDHNQDATAGSQRGVDA</sequence>
<evidence type="ECO:0000256" key="4">
    <source>
        <dbReference type="ARBA" id="ARBA00022840"/>
    </source>
</evidence>
<dbReference type="InterPro" id="IPR027417">
    <property type="entry name" value="P-loop_NTPase"/>
</dbReference>
<dbReference type="SUPFAM" id="SSF52540">
    <property type="entry name" value="P-loop containing nucleoside triphosphate hydrolases"/>
    <property type="match status" value="1"/>
</dbReference>
<dbReference type="InterPro" id="IPR050093">
    <property type="entry name" value="ABC_SmlMolc_Importer"/>
</dbReference>
<dbReference type="InterPro" id="IPR013611">
    <property type="entry name" value="Transp-assoc_OB_typ2"/>
</dbReference>
<dbReference type="AlphaFoldDB" id="A0A7X0RDY1"/>
<dbReference type="Gene3D" id="3.40.50.300">
    <property type="entry name" value="P-loop containing nucleotide triphosphate hydrolases"/>
    <property type="match status" value="1"/>
</dbReference>
<evidence type="ECO:0000256" key="6">
    <source>
        <dbReference type="ARBA" id="ARBA00023136"/>
    </source>
</evidence>
<dbReference type="PANTHER" id="PTHR42781">
    <property type="entry name" value="SPERMIDINE/PUTRESCINE IMPORT ATP-BINDING PROTEIN POTA"/>
    <property type="match status" value="1"/>
</dbReference>
<comment type="subunit">
    <text evidence="7">The complex is composed of two ATP-binding proteins (PotA), two transmembrane proteins (PotB and PotC) and a solute-binding protein (PotD).</text>
</comment>
<evidence type="ECO:0000256" key="5">
    <source>
        <dbReference type="ARBA" id="ARBA00022967"/>
    </source>
</evidence>
<dbReference type="CDD" id="cd03300">
    <property type="entry name" value="ABC_PotA_N"/>
    <property type="match status" value="1"/>
</dbReference>
<dbReference type="InterPro" id="IPR005893">
    <property type="entry name" value="PotA-like"/>
</dbReference>
<evidence type="ECO:0000256" key="7">
    <source>
        <dbReference type="RuleBase" id="RU364083"/>
    </source>
</evidence>
<dbReference type="SUPFAM" id="SSF50331">
    <property type="entry name" value="MOP-like"/>
    <property type="match status" value="1"/>
</dbReference>